<dbReference type="RefSeq" id="XP_016640369.1">
    <property type="nucleotide sequence ID" value="XM_016790106.1"/>
</dbReference>
<protein>
    <submittedName>
        <fullName evidence="2">Uncharacterized protein</fullName>
    </submittedName>
</protein>
<reference evidence="2 3" key="1">
    <citation type="journal article" date="2014" name="Genome Announc.">
        <title>Draft genome sequence of the pathogenic fungus Scedosporium apiospermum.</title>
        <authorList>
            <person name="Vandeputte P."/>
            <person name="Ghamrawi S."/>
            <person name="Rechenmann M."/>
            <person name="Iltis A."/>
            <person name="Giraud S."/>
            <person name="Fleury M."/>
            <person name="Thornton C."/>
            <person name="Delhaes L."/>
            <person name="Meyer W."/>
            <person name="Papon N."/>
            <person name="Bouchara J.P."/>
        </authorList>
    </citation>
    <scope>NUCLEOTIDE SEQUENCE [LARGE SCALE GENOMIC DNA]</scope>
    <source>
        <strain evidence="2 3">IHEM 14462</strain>
    </source>
</reference>
<evidence type="ECO:0000313" key="3">
    <source>
        <dbReference type="Proteomes" id="UP000028545"/>
    </source>
</evidence>
<proteinExistence type="predicted"/>
<sequence length="237" mass="26163">MEQIAVGVLLKGLYQTIVFTIELDQVPTALRTCVELVRTCYTDWCDLVELRNEYLALLESQPKILDRMNNIITNAHVSLQEVCVLVEKCRPVGGGSRPSLIRRLEWVLLDSTLFKQYEPVISRHHSSVLAELNFLRNLAFSSGTGGLQQEAEGGSDGDDKKPAKPKPTFENLDILGDIMGRSSSRHNQRNAHPGPKHCTIGSRGRFWATTTTTTTTTTTLHCLLGAPPKLSGNGKHG</sequence>
<dbReference type="VEuPathDB" id="FungiDB:SAPIO_CDS8483"/>
<gene>
    <name evidence="2" type="ORF">SAPIO_CDS8483</name>
</gene>
<feature type="region of interest" description="Disordered" evidence="1">
    <location>
        <begin position="145"/>
        <end position="203"/>
    </location>
</feature>
<dbReference type="KEGG" id="sapo:SAPIO_CDS8483"/>
<organism evidence="2 3">
    <name type="scientific">Pseudallescheria apiosperma</name>
    <name type="common">Scedosporium apiospermum</name>
    <dbReference type="NCBI Taxonomy" id="563466"/>
    <lineage>
        <taxon>Eukaryota</taxon>
        <taxon>Fungi</taxon>
        <taxon>Dikarya</taxon>
        <taxon>Ascomycota</taxon>
        <taxon>Pezizomycotina</taxon>
        <taxon>Sordariomycetes</taxon>
        <taxon>Hypocreomycetidae</taxon>
        <taxon>Microascales</taxon>
        <taxon>Microascaceae</taxon>
        <taxon>Scedosporium</taxon>
    </lineage>
</organism>
<dbReference type="AlphaFoldDB" id="A0A084FZQ8"/>
<dbReference type="Proteomes" id="UP000028545">
    <property type="component" value="Unassembled WGS sequence"/>
</dbReference>
<dbReference type="EMBL" id="JOWA01000121">
    <property type="protein sequence ID" value="KEZ40570.1"/>
    <property type="molecule type" value="Genomic_DNA"/>
</dbReference>
<evidence type="ECO:0000313" key="2">
    <source>
        <dbReference type="EMBL" id="KEZ40570.1"/>
    </source>
</evidence>
<dbReference type="HOGENOM" id="CLU_1171202_0_0_1"/>
<comment type="caution">
    <text evidence="2">The sequence shown here is derived from an EMBL/GenBank/DDBJ whole genome shotgun (WGS) entry which is preliminary data.</text>
</comment>
<name>A0A084FZQ8_PSEDA</name>
<accession>A0A084FZQ8</accession>
<evidence type="ECO:0000256" key="1">
    <source>
        <dbReference type="SAM" id="MobiDB-lite"/>
    </source>
</evidence>
<keyword evidence="3" id="KW-1185">Reference proteome</keyword>
<dbReference type="GeneID" id="27727555"/>
<dbReference type="OrthoDB" id="5240423at2759"/>